<proteinExistence type="inferred from homology"/>
<keyword evidence="2" id="KW-0970">Cilium biogenesis/degradation</keyword>
<dbReference type="OrthoDB" id="10259713at2759"/>
<feature type="region of interest" description="Disordered" evidence="8">
    <location>
        <begin position="365"/>
        <end position="387"/>
    </location>
</feature>
<organism evidence="10 11">
    <name type="scientific">Bodo saltans</name>
    <name type="common">Flagellated protozoan</name>
    <dbReference type="NCBI Taxonomy" id="75058"/>
    <lineage>
        <taxon>Eukaryota</taxon>
        <taxon>Discoba</taxon>
        <taxon>Euglenozoa</taxon>
        <taxon>Kinetoplastea</taxon>
        <taxon>Metakinetoplastina</taxon>
        <taxon>Eubodonida</taxon>
        <taxon>Bodonidae</taxon>
        <taxon>Bodo</taxon>
    </lineage>
</organism>
<evidence type="ECO:0000256" key="7">
    <source>
        <dbReference type="SAM" id="Coils"/>
    </source>
</evidence>
<keyword evidence="11" id="KW-1185">Reference proteome</keyword>
<comment type="similarity">
    <text evidence="5">Belongs to the CFAP263 family.</text>
</comment>
<dbReference type="InterPro" id="IPR025254">
    <property type="entry name" value="CCDC113/CCDC96_CC"/>
</dbReference>
<evidence type="ECO:0000256" key="3">
    <source>
        <dbReference type="ARBA" id="ARBA00023054"/>
    </source>
</evidence>
<dbReference type="Proteomes" id="UP000051952">
    <property type="component" value="Unassembled WGS sequence"/>
</dbReference>
<dbReference type="AlphaFoldDB" id="A0A0S4JBJ6"/>
<evidence type="ECO:0000256" key="1">
    <source>
        <dbReference type="ARBA" id="ARBA00004138"/>
    </source>
</evidence>
<keyword evidence="3 7" id="KW-0175">Coiled coil</keyword>
<dbReference type="GO" id="GO:0060271">
    <property type="term" value="P:cilium assembly"/>
    <property type="evidence" value="ECO:0007669"/>
    <property type="project" value="TreeGrafter"/>
</dbReference>
<evidence type="ECO:0000256" key="6">
    <source>
        <dbReference type="ARBA" id="ARBA00044798"/>
    </source>
</evidence>
<feature type="coiled-coil region" evidence="7">
    <location>
        <begin position="132"/>
        <end position="159"/>
    </location>
</feature>
<dbReference type="VEuPathDB" id="TriTrypDB:BSAL_89175"/>
<evidence type="ECO:0000259" key="9">
    <source>
        <dbReference type="Pfam" id="PF13870"/>
    </source>
</evidence>
<feature type="compositionally biased region" description="Basic residues" evidence="8">
    <location>
        <begin position="82"/>
        <end position="91"/>
    </location>
</feature>
<evidence type="ECO:0000256" key="5">
    <source>
        <dbReference type="ARBA" id="ARBA00044506"/>
    </source>
</evidence>
<reference evidence="11" key="1">
    <citation type="submission" date="2015-09" db="EMBL/GenBank/DDBJ databases">
        <authorList>
            <consortium name="Pathogen Informatics"/>
        </authorList>
    </citation>
    <scope>NUCLEOTIDE SEQUENCE [LARGE SCALE GENOMIC DNA]</scope>
    <source>
        <strain evidence="11">Lake Konstanz</strain>
    </source>
</reference>
<dbReference type="InterPro" id="IPR051885">
    <property type="entry name" value="CC_CF"/>
</dbReference>
<dbReference type="GO" id="GO:0005930">
    <property type="term" value="C:axoneme"/>
    <property type="evidence" value="ECO:0007669"/>
    <property type="project" value="TreeGrafter"/>
</dbReference>
<evidence type="ECO:0000256" key="8">
    <source>
        <dbReference type="SAM" id="MobiDB-lite"/>
    </source>
</evidence>
<keyword evidence="4" id="KW-0966">Cell projection</keyword>
<feature type="coiled-coil region" evidence="7">
    <location>
        <begin position="186"/>
        <end position="305"/>
    </location>
</feature>
<feature type="domain" description="CCDC113/CCDC96 coiled-coil" evidence="9">
    <location>
        <begin position="181"/>
        <end position="351"/>
    </location>
</feature>
<dbReference type="PANTHER" id="PTHR15654">
    <property type="entry name" value="COILED-COIL DOMAIN-CONTAINING PROTEIN 113-RELATED"/>
    <property type="match status" value="1"/>
</dbReference>
<name>A0A0S4JBJ6_BODSA</name>
<sequence>MATGNILYTKEYPSLDELEGYTLLDLQAFQRSLDDDVGLLDEETRIFGTYLKAQKEKDTSLSKQDEEDQDADQQQQGGAGGGKRRARGYRRRSTDQKEVYLGMEDKQTVLLAEQEVLRGERDKNSRFADDARDLLSATIEEAQNRIKEVKLEMAYFKREVVNDKFPSADKLLKYFQDRPANKEQYVKKLQDKCSQLIQQINKSQQQLRQREDVGEAFHAIDFDQLKIENHQFNERIEQKNLELVELKGTTTRTVQALNSLTDRLNGLMLEQTQLRRELKSRKEYVEKLKTDIDAVKTEADGCQKKNTALKVQHESVKVPKVEDYIAQKAEMFELNKAALNWRRKVEIAAGHVSVMKQQMVSMSKRQGTLVGGYNPQPPAGNTRGSTR</sequence>
<dbReference type="GO" id="GO:0036064">
    <property type="term" value="C:ciliary basal body"/>
    <property type="evidence" value="ECO:0007669"/>
    <property type="project" value="TreeGrafter"/>
</dbReference>
<protein>
    <recommendedName>
        <fullName evidence="6">Cilia- and flagella-associated protein 263</fullName>
    </recommendedName>
</protein>
<evidence type="ECO:0000256" key="4">
    <source>
        <dbReference type="ARBA" id="ARBA00023273"/>
    </source>
</evidence>
<evidence type="ECO:0000313" key="11">
    <source>
        <dbReference type="Proteomes" id="UP000051952"/>
    </source>
</evidence>
<feature type="region of interest" description="Disordered" evidence="8">
    <location>
        <begin position="58"/>
        <end position="97"/>
    </location>
</feature>
<dbReference type="Pfam" id="PF13870">
    <property type="entry name" value="CCDC113_CCDC96_CC"/>
    <property type="match status" value="1"/>
</dbReference>
<gene>
    <name evidence="10" type="ORF">BSAL_89175</name>
</gene>
<dbReference type="OMA" id="KLEMAYF"/>
<accession>A0A0S4JBJ6</accession>
<evidence type="ECO:0000313" key="10">
    <source>
        <dbReference type="EMBL" id="CUG84970.1"/>
    </source>
</evidence>
<dbReference type="EMBL" id="CYKH01001134">
    <property type="protein sequence ID" value="CUG84970.1"/>
    <property type="molecule type" value="Genomic_DNA"/>
</dbReference>
<dbReference type="PANTHER" id="PTHR15654:SF2">
    <property type="entry name" value="COILED-COIL DOMAIN-CONTAINING PROTEIN 113"/>
    <property type="match status" value="1"/>
</dbReference>
<comment type="subcellular location">
    <subcellularLocation>
        <location evidence="1">Cell projection</location>
        <location evidence="1">Cilium</location>
    </subcellularLocation>
</comment>
<evidence type="ECO:0000256" key="2">
    <source>
        <dbReference type="ARBA" id="ARBA00022794"/>
    </source>
</evidence>